<evidence type="ECO:0000313" key="3">
    <source>
        <dbReference type="EMBL" id="MBS2965375.1"/>
    </source>
</evidence>
<dbReference type="Gene3D" id="1.10.1240.10">
    <property type="entry name" value="Methionine synthase domain"/>
    <property type="match status" value="1"/>
</dbReference>
<dbReference type="SUPFAM" id="SSF46955">
    <property type="entry name" value="Putative DNA-binding domain"/>
    <property type="match status" value="1"/>
</dbReference>
<feature type="region of interest" description="Disordered" evidence="1">
    <location>
        <begin position="110"/>
        <end position="210"/>
    </location>
</feature>
<keyword evidence="4" id="KW-1185">Reference proteome</keyword>
<proteinExistence type="predicted"/>
<dbReference type="Pfam" id="PF13411">
    <property type="entry name" value="MerR_1"/>
    <property type="match status" value="1"/>
</dbReference>
<evidence type="ECO:0000256" key="1">
    <source>
        <dbReference type="SAM" id="MobiDB-lite"/>
    </source>
</evidence>
<dbReference type="InterPro" id="IPR000551">
    <property type="entry name" value="MerR-type_HTH_dom"/>
</dbReference>
<comment type="caution">
    <text evidence="3">The sequence shown here is derived from an EMBL/GenBank/DDBJ whole genome shotgun (WGS) entry which is preliminary data.</text>
</comment>
<dbReference type="GO" id="GO:0006355">
    <property type="term" value="P:regulation of DNA-templated transcription"/>
    <property type="evidence" value="ECO:0007669"/>
    <property type="project" value="InterPro"/>
</dbReference>
<reference evidence="3" key="1">
    <citation type="submission" date="2021-04" db="EMBL/GenBank/DDBJ databases">
        <title>Genome based classification of Actinospica acidithermotolerans sp. nov., an actinobacterium isolated from an Indonesian hot spring.</title>
        <authorList>
            <person name="Kusuma A.B."/>
            <person name="Putra K.E."/>
            <person name="Nafisah S."/>
            <person name="Loh J."/>
            <person name="Nouioui I."/>
            <person name="Goodfellow M."/>
        </authorList>
    </citation>
    <scope>NUCLEOTIDE SEQUENCE</scope>
    <source>
        <strain evidence="3">DSM 45618</strain>
    </source>
</reference>
<dbReference type="SMART" id="SM00422">
    <property type="entry name" value="HTH_MERR"/>
    <property type="match status" value="1"/>
</dbReference>
<organism evidence="3 4">
    <name type="scientific">Actinocrinis puniceicyclus</name>
    <dbReference type="NCBI Taxonomy" id="977794"/>
    <lineage>
        <taxon>Bacteria</taxon>
        <taxon>Bacillati</taxon>
        <taxon>Actinomycetota</taxon>
        <taxon>Actinomycetes</taxon>
        <taxon>Catenulisporales</taxon>
        <taxon>Actinospicaceae</taxon>
        <taxon>Actinocrinis</taxon>
    </lineage>
</organism>
<dbReference type="InterPro" id="IPR003759">
    <property type="entry name" value="Cbl-bd_cap"/>
</dbReference>
<dbReference type="GO" id="GO:0003677">
    <property type="term" value="F:DNA binding"/>
    <property type="evidence" value="ECO:0007669"/>
    <property type="project" value="InterPro"/>
</dbReference>
<gene>
    <name evidence="3" type="ORF">KGA66_20155</name>
</gene>
<feature type="domain" description="HTH merR-type" evidence="2">
    <location>
        <begin position="47"/>
        <end position="116"/>
    </location>
</feature>
<dbReference type="EMBL" id="JAGSXH010000080">
    <property type="protein sequence ID" value="MBS2965375.1"/>
    <property type="molecule type" value="Genomic_DNA"/>
</dbReference>
<accession>A0A8J7WRK4</accession>
<evidence type="ECO:0000313" key="4">
    <source>
        <dbReference type="Proteomes" id="UP000677913"/>
    </source>
</evidence>
<sequence length="420" mass="44124">MVAAPFPVTTVAPRVTDGEPLYTGWQLASIPHRFGGPRVPQPAEPPALSPGATARRLGVAVETLRSWERRYGLGPSGHRPGAHRRYTPADVALLESFCLLVGEGVPAAEAARSARDTQHERRARAAQPPHAARDARSAPRTASTPGSALPSQAPQPDAPQPQPQPQPHARQRHTPRPQALGQRAPDSLDNPIRAARAGGGETLPIGRGGAPSARGLARCAIRLDTAAVLDLLERALARQGVVGAWQETIEPALRAVGRKWTETESRYVEVEHLLSWCATVALHRVRAPDPGGDDEARLSARGALLACAPGEWHSLPMEALAAALSERGAPVRMLGPAVPEAALRRAVERTAPARIVVWAQTSRTADTALLSRLALGRPAAVSPAGPGWSGHLPRGMRGLMSLAEAVAACCPRGGATTAGP</sequence>
<evidence type="ECO:0000259" key="2">
    <source>
        <dbReference type="PROSITE" id="PS50937"/>
    </source>
</evidence>
<dbReference type="InterPro" id="IPR009061">
    <property type="entry name" value="DNA-bd_dom_put_sf"/>
</dbReference>
<dbReference type="Proteomes" id="UP000677913">
    <property type="component" value="Unassembled WGS sequence"/>
</dbReference>
<feature type="compositionally biased region" description="Gly residues" evidence="1">
    <location>
        <begin position="197"/>
        <end position="209"/>
    </location>
</feature>
<feature type="compositionally biased region" description="Pro residues" evidence="1">
    <location>
        <begin position="156"/>
        <end position="166"/>
    </location>
</feature>
<dbReference type="AlphaFoldDB" id="A0A8J7WRK4"/>
<dbReference type="Gene3D" id="3.40.50.280">
    <property type="entry name" value="Cobalamin-binding domain"/>
    <property type="match status" value="1"/>
</dbReference>
<dbReference type="PROSITE" id="PS50937">
    <property type="entry name" value="HTH_MERR_2"/>
    <property type="match status" value="1"/>
</dbReference>
<dbReference type="Gene3D" id="1.10.1660.10">
    <property type="match status" value="1"/>
</dbReference>
<protein>
    <submittedName>
        <fullName evidence="3">MerR family transcriptional regulator</fullName>
    </submittedName>
</protein>
<dbReference type="InterPro" id="IPR036594">
    <property type="entry name" value="Meth_synthase_dom"/>
</dbReference>
<name>A0A8J7WRK4_9ACTN</name>
<dbReference type="Pfam" id="PF02607">
    <property type="entry name" value="B12-binding_2"/>
    <property type="match status" value="1"/>
</dbReference>